<dbReference type="SUPFAM" id="SSF51695">
    <property type="entry name" value="PLC-like phosphodiesterases"/>
    <property type="match status" value="1"/>
</dbReference>
<evidence type="ECO:0000256" key="1">
    <source>
        <dbReference type="SAM" id="SignalP"/>
    </source>
</evidence>
<evidence type="ECO:0000259" key="2">
    <source>
        <dbReference type="PROSITE" id="PS51704"/>
    </source>
</evidence>
<dbReference type="Proteomes" id="UP000198964">
    <property type="component" value="Unassembled WGS sequence"/>
</dbReference>
<dbReference type="InterPro" id="IPR030395">
    <property type="entry name" value="GP_PDE_dom"/>
</dbReference>
<proteinExistence type="predicted"/>
<keyword evidence="1" id="KW-0732">Signal</keyword>
<name>A0A1I2HP51_9BACT</name>
<dbReference type="GO" id="GO:0070291">
    <property type="term" value="P:N-acylethanolamine metabolic process"/>
    <property type="evidence" value="ECO:0007669"/>
    <property type="project" value="TreeGrafter"/>
</dbReference>
<accession>A0A1I2HP51</accession>
<dbReference type="PANTHER" id="PTHR46320">
    <property type="entry name" value="GLYCEROPHOSPHODIESTER PHOSPHODIESTERASE 1"/>
    <property type="match status" value="1"/>
</dbReference>
<feature type="signal peptide" evidence="1">
    <location>
        <begin position="1"/>
        <end position="22"/>
    </location>
</feature>
<evidence type="ECO:0000313" key="4">
    <source>
        <dbReference type="Proteomes" id="UP000198964"/>
    </source>
</evidence>
<gene>
    <name evidence="3" type="ORF">SAMN05216283_104207</name>
</gene>
<dbReference type="RefSeq" id="WP_093919880.1">
    <property type="nucleotide sequence ID" value="NZ_FONW01000004.1"/>
</dbReference>
<dbReference type="Pfam" id="PF03009">
    <property type="entry name" value="GDPD"/>
    <property type="match status" value="1"/>
</dbReference>
<dbReference type="PROSITE" id="PS50007">
    <property type="entry name" value="PIPLC_X_DOMAIN"/>
    <property type="match status" value="1"/>
</dbReference>
<dbReference type="PANTHER" id="PTHR46320:SF1">
    <property type="entry name" value="GLYCEROPHOSPHODIESTER PHOSPHODIESTERASE 1"/>
    <property type="match status" value="1"/>
</dbReference>
<dbReference type="STRING" id="655355.SAMN05216283_104207"/>
<dbReference type="GO" id="GO:0006580">
    <property type="term" value="P:ethanolamine metabolic process"/>
    <property type="evidence" value="ECO:0007669"/>
    <property type="project" value="TreeGrafter"/>
</dbReference>
<protein>
    <submittedName>
        <fullName evidence="3">Glycerophosphoryl diester phosphodiesterase</fullName>
    </submittedName>
</protein>
<dbReference type="GO" id="GO:0008889">
    <property type="term" value="F:glycerophosphodiester phosphodiesterase activity"/>
    <property type="evidence" value="ECO:0007669"/>
    <property type="project" value="TreeGrafter"/>
</dbReference>
<evidence type="ECO:0000313" key="3">
    <source>
        <dbReference type="EMBL" id="SFF31924.1"/>
    </source>
</evidence>
<keyword evidence="4" id="KW-1185">Reference proteome</keyword>
<dbReference type="PROSITE" id="PS51704">
    <property type="entry name" value="GP_PDE"/>
    <property type="match status" value="1"/>
</dbReference>
<dbReference type="Gene3D" id="3.20.20.190">
    <property type="entry name" value="Phosphatidylinositol (PI) phosphodiesterase"/>
    <property type="match status" value="1"/>
</dbReference>
<organism evidence="3 4">
    <name type="scientific">Sunxiuqinia elliptica</name>
    <dbReference type="NCBI Taxonomy" id="655355"/>
    <lineage>
        <taxon>Bacteria</taxon>
        <taxon>Pseudomonadati</taxon>
        <taxon>Bacteroidota</taxon>
        <taxon>Bacteroidia</taxon>
        <taxon>Marinilabiliales</taxon>
        <taxon>Prolixibacteraceae</taxon>
        <taxon>Sunxiuqinia</taxon>
    </lineage>
</organism>
<dbReference type="AlphaFoldDB" id="A0A1I2HP51"/>
<dbReference type="GO" id="GO:0005886">
    <property type="term" value="C:plasma membrane"/>
    <property type="evidence" value="ECO:0007669"/>
    <property type="project" value="TreeGrafter"/>
</dbReference>
<dbReference type="GO" id="GO:0006644">
    <property type="term" value="P:phospholipid metabolic process"/>
    <property type="evidence" value="ECO:0007669"/>
    <property type="project" value="TreeGrafter"/>
</dbReference>
<feature type="domain" description="GP-PDE" evidence="2">
    <location>
        <begin position="44"/>
        <end position="281"/>
    </location>
</feature>
<dbReference type="EMBL" id="FONW01000004">
    <property type="protein sequence ID" value="SFF31924.1"/>
    <property type="molecule type" value="Genomic_DNA"/>
</dbReference>
<dbReference type="CDD" id="cd08566">
    <property type="entry name" value="GDPD_AtGDE_like"/>
    <property type="match status" value="1"/>
</dbReference>
<feature type="chain" id="PRO_5011487030" evidence="1">
    <location>
        <begin position="23"/>
        <end position="292"/>
    </location>
</feature>
<dbReference type="InterPro" id="IPR017946">
    <property type="entry name" value="PLC-like_Pdiesterase_TIM-brl"/>
</dbReference>
<reference evidence="3 4" key="1">
    <citation type="submission" date="2016-10" db="EMBL/GenBank/DDBJ databases">
        <authorList>
            <person name="de Groot N.N."/>
        </authorList>
    </citation>
    <scope>NUCLEOTIDE SEQUENCE [LARGE SCALE GENOMIC DNA]</scope>
    <source>
        <strain evidence="3 4">CGMCC 1.9156</strain>
    </source>
</reference>
<sequence>MRPFLKSSVLRLAVLLALTIWSCKPQQPIAHILAEFHNPSSSYVMVAAHRAAHNGYPENSLPAIRHAIDLGVDIIELDVKVTTDSVVVINHDRTIDRTTNGTGDPEAYAWKDLQQFRLEMPDGTLTNERIATFEEALLLVKGKAMIDIDIKTSHLKPIVDVITQTDTWDHIFFFDNDYLALQEVRDRQPGAMLMPRAYSYQMADSALMLFKPPVVHIDHSFYTEEVCQLIQNHGARICLNALGTQDSIIRSGSLQKALDNLLKYQANIIQTDEPELLIPALEAIGRRTSGKQ</sequence>